<feature type="domain" description="YchJ-like middle NTF2-like" evidence="3">
    <location>
        <begin position="46"/>
        <end position="137"/>
    </location>
</feature>
<dbReference type="HAMAP" id="MF_00612">
    <property type="entry name" value="UPF0225"/>
    <property type="match status" value="1"/>
</dbReference>
<dbReference type="InterPro" id="IPR032710">
    <property type="entry name" value="NTF2-like_dom_sf"/>
</dbReference>
<accession>A0ABU3VVJ9</accession>
<keyword evidence="5" id="KW-1185">Reference proteome</keyword>
<dbReference type="Pfam" id="PF02810">
    <property type="entry name" value="SEC-C"/>
    <property type="match status" value="2"/>
</dbReference>
<gene>
    <name evidence="4" type="ORF">RYS15_06270</name>
</gene>
<organism evidence="4 5">
    <name type="scientific">Marinobacter xestospongiae</name>
    <dbReference type="NCBI Taxonomy" id="994319"/>
    <lineage>
        <taxon>Bacteria</taxon>
        <taxon>Pseudomonadati</taxon>
        <taxon>Pseudomonadota</taxon>
        <taxon>Gammaproteobacteria</taxon>
        <taxon>Pseudomonadales</taxon>
        <taxon>Marinobacteraceae</taxon>
        <taxon>Marinobacter</taxon>
    </lineage>
</organism>
<proteinExistence type="inferred from homology"/>
<dbReference type="SUPFAM" id="SSF103642">
    <property type="entry name" value="Sec-C motif"/>
    <property type="match status" value="1"/>
</dbReference>
<comment type="similarity">
    <text evidence="1 2">Belongs to the UPF0225 family.</text>
</comment>
<evidence type="ECO:0000256" key="1">
    <source>
        <dbReference type="ARBA" id="ARBA00010839"/>
    </source>
</evidence>
<protein>
    <recommendedName>
        <fullName evidence="2">UPF0225 protein RYS15_06270</fullName>
    </recommendedName>
</protein>
<dbReference type="EMBL" id="JAWIIJ010000003">
    <property type="protein sequence ID" value="MDV2078281.1"/>
    <property type="molecule type" value="Genomic_DNA"/>
</dbReference>
<dbReference type="Pfam" id="PF17775">
    <property type="entry name" value="YchJ_M-like"/>
    <property type="match status" value="1"/>
</dbReference>
<evidence type="ECO:0000259" key="3">
    <source>
        <dbReference type="Pfam" id="PF17775"/>
    </source>
</evidence>
<dbReference type="Gene3D" id="3.10.450.50">
    <property type="match status" value="1"/>
</dbReference>
<name>A0ABU3VVJ9_9GAMM</name>
<dbReference type="PANTHER" id="PTHR33747">
    <property type="entry name" value="UPF0225 PROTEIN SCO1677"/>
    <property type="match status" value="1"/>
</dbReference>
<evidence type="ECO:0000313" key="5">
    <source>
        <dbReference type="Proteomes" id="UP001269819"/>
    </source>
</evidence>
<comment type="caution">
    <text evidence="4">The sequence shown here is derived from an EMBL/GenBank/DDBJ whole genome shotgun (WGS) entry which is preliminary data.</text>
</comment>
<sequence length="165" mass="17787">MCLPSHHGGGGAALMAMPASADCPCGSGAAYGDCCQPLHQGQPAVSPEALMRSRYCGFVLGLSDYLQRSWHPDTRPAQLDLADSPDWCGLQVLSADSQGDVGRVHFRALYRLPGGFGYLEEASDFRRQQGHWFYLSGTPHEGVLKPGRNDPCPCGSGRKFKACCR</sequence>
<evidence type="ECO:0000313" key="4">
    <source>
        <dbReference type="EMBL" id="MDV2078281.1"/>
    </source>
</evidence>
<dbReference type="SUPFAM" id="SSF54427">
    <property type="entry name" value="NTF2-like"/>
    <property type="match status" value="1"/>
</dbReference>
<dbReference type="RefSeq" id="WP_316973078.1">
    <property type="nucleotide sequence ID" value="NZ_JAWIIJ010000003.1"/>
</dbReference>
<evidence type="ECO:0000256" key="2">
    <source>
        <dbReference type="HAMAP-Rule" id="MF_00612"/>
    </source>
</evidence>
<dbReference type="Proteomes" id="UP001269819">
    <property type="component" value="Unassembled WGS sequence"/>
</dbReference>
<dbReference type="InterPro" id="IPR048469">
    <property type="entry name" value="YchJ-like_M"/>
</dbReference>
<dbReference type="PANTHER" id="PTHR33747:SF1">
    <property type="entry name" value="ADENYLATE CYCLASE-ASSOCIATED CAP C-TERMINAL DOMAIN-CONTAINING PROTEIN"/>
    <property type="match status" value="1"/>
</dbReference>
<reference evidence="4 5" key="1">
    <citation type="submission" date="2023-10" db="EMBL/GenBank/DDBJ databases">
        <title>Characteristics and mechanism of a salt-tolerant marine origin heterotrophic nitrifying- aerobic denitrifying bacteria Marinobacter xestospongiae HN1.</title>
        <authorList>
            <person name="Qi R."/>
        </authorList>
    </citation>
    <scope>NUCLEOTIDE SEQUENCE [LARGE SCALE GENOMIC DNA]</scope>
    <source>
        <strain evidence="4 5">HN1</strain>
    </source>
</reference>
<dbReference type="InterPro" id="IPR023006">
    <property type="entry name" value="YchJ-like"/>
</dbReference>
<dbReference type="InterPro" id="IPR004027">
    <property type="entry name" value="SEC_C_motif"/>
</dbReference>